<sequence>MEKKTTLDREWILLMKEAKENGITKEEIMDFLKNPQFMTIDGSFSPEKLVIK</sequence>
<protein>
    <recommendedName>
        <fullName evidence="1">Sin domain-containing protein</fullName>
    </recommendedName>
</protein>
<proteinExistence type="predicted"/>
<keyword evidence="3" id="KW-1185">Reference proteome</keyword>
<evidence type="ECO:0000313" key="3">
    <source>
        <dbReference type="Proteomes" id="UP001549097"/>
    </source>
</evidence>
<organism evidence="2 3">
    <name type="scientific">Fictibacillus halophilus</name>
    <dbReference type="NCBI Taxonomy" id="1610490"/>
    <lineage>
        <taxon>Bacteria</taxon>
        <taxon>Bacillati</taxon>
        <taxon>Bacillota</taxon>
        <taxon>Bacilli</taxon>
        <taxon>Bacillales</taxon>
        <taxon>Fictibacillaceae</taxon>
        <taxon>Fictibacillus</taxon>
    </lineage>
</organism>
<dbReference type="SUPFAM" id="SSF47406">
    <property type="entry name" value="SinR repressor dimerisation domain-like"/>
    <property type="match status" value="1"/>
</dbReference>
<accession>A0ABV2LH42</accession>
<evidence type="ECO:0000259" key="1">
    <source>
        <dbReference type="PROSITE" id="PS51500"/>
    </source>
</evidence>
<comment type="caution">
    <text evidence="2">The sequence shown here is derived from an EMBL/GenBank/DDBJ whole genome shotgun (WGS) entry which is preliminary data.</text>
</comment>
<name>A0ABV2LH42_9BACL</name>
<dbReference type="InterPro" id="IPR036281">
    <property type="entry name" value="SinR/SinI_dimer_dom_sf"/>
</dbReference>
<dbReference type="PROSITE" id="PS51500">
    <property type="entry name" value="SIN"/>
    <property type="match status" value="1"/>
</dbReference>
<dbReference type="RefSeq" id="WP_198768582.1">
    <property type="nucleotide sequence ID" value="NZ_JAEACF010000001.1"/>
</dbReference>
<dbReference type="InterPro" id="IPR010981">
    <property type="entry name" value="SinR/SinI_dimer_dom"/>
</dbReference>
<gene>
    <name evidence="2" type="ORF">ABID52_000379</name>
</gene>
<feature type="domain" description="Sin" evidence="1">
    <location>
        <begin position="1"/>
        <end position="36"/>
    </location>
</feature>
<dbReference type="EMBL" id="JBEPMP010000001">
    <property type="protein sequence ID" value="MET3726798.1"/>
    <property type="molecule type" value="Genomic_DNA"/>
</dbReference>
<dbReference type="Pfam" id="PF08671">
    <property type="entry name" value="SinI"/>
    <property type="match status" value="1"/>
</dbReference>
<evidence type="ECO:0000313" key="2">
    <source>
        <dbReference type="EMBL" id="MET3726798.1"/>
    </source>
</evidence>
<reference evidence="2 3" key="1">
    <citation type="submission" date="2024-06" db="EMBL/GenBank/DDBJ databases">
        <title>Genomic Encyclopedia of Type Strains, Phase IV (KMG-IV): sequencing the most valuable type-strain genomes for metagenomic binning, comparative biology and taxonomic classification.</title>
        <authorList>
            <person name="Goeker M."/>
        </authorList>
    </citation>
    <scope>NUCLEOTIDE SEQUENCE [LARGE SCALE GENOMIC DNA]</scope>
    <source>
        <strain evidence="2 3">DSM 100124</strain>
    </source>
</reference>
<dbReference type="Proteomes" id="UP001549097">
    <property type="component" value="Unassembled WGS sequence"/>
</dbReference>